<feature type="compositionally biased region" description="Low complexity" evidence="5">
    <location>
        <begin position="469"/>
        <end position="483"/>
    </location>
</feature>
<dbReference type="InterPro" id="IPR014790">
    <property type="entry name" value="MutL_C"/>
</dbReference>
<dbReference type="SMART" id="SM00853">
    <property type="entry name" value="MutL_C"/>
    <property type="match status" value="1"/>
</dbReference>
<evidence type="ECO:0000256" key="4">
    <source>
        <dbReference type="HAMAP-Rule" id="MF_00149"/>
    </source>
</evidence>
<dbReference type="SMART" id="SM01340">
    <property type="entry name" value="DNA_mis_repair"/>
    <property type="match status" value="1"/>
</dbReference>
<reference evidence="9" key="1">
    <citation type="journal article" date="2019" name="Int. J. Syst. Evol. Microbiol.">
        <title>The Global Catalogue of Microorganisms (GCM) 10K type strain sequencing project: providing services to taxonomists for standard genome sequencing and annotation.</title>
        <authorList>
            <consortium name="The Broad Institute Genomics Platform"/>
            <consortium name="The Broad Institute Genome Sequencing Center for Infectious Disease"/>
            <person name="Wu L."/>
            <person name="Ma J."/>
        </authorList>
    </citation>
    <scope>NUCLEOTIDE SEQUENCE [LARGE SCALE GENOMIC DNA]</scope>
    <source>
        <strain evidence="9">CCM 8937</strain>
    </source>
</reference>
<evidence type="ECO:0000259" key="6">
    <source>
        <dbReference type="SMART" id="SM00853"/>
    </source>
</evidence>
<accession>A0ABW4BKT2</accession>
<evidence type="ECO:0000259" key="7">
    <source>
        <dbReference type="SMART" id="SM01340"/>
    </source>
</evidence>
<dbReference type="Proteomes" id="UP001597191">
    <property type="component" value="Unassembled WGS sequence"/>
</dbReference>
<dbReference type="InterPro" id="IPR037198">
    <property type="entry name" value="MutL_C_sf"/>
</dbReference>
<comment type="caution">
    <text evidence="8">The sequence shown here is derived from an EMBL/GenBank/DDBJ whole genome shotgun (WGS) entry which is preliminary data.</text>
</comment>
<dbReference type="InterPro" id="IPR042121">
    <property type="entry name" value="MutL_C_regsub"/>
</dbReference>
<dbReference type="SUPFAM" id="SSF118116">
    <property type="entry name" value="DNA mismatch repair protein MutL"/>
    <property type="match status" value="1"/>
</dbReference>
<name>A0ABW4BKT2_9LACO</name>
<evidence type="ECO:0000313" key="9">
    <source>
        <dbReference type="Proteomes" id="UP001597191"/>
    </source>
</evidence>
<evidence type="ECO:0000256" key="2">
    <source>
        <dbReference type="ARBA" id="ARBA00022763"/>
    </source>
</evidence>
<dbReference type="NCBIfam" id="TIGR00585">
    <property type="entry name" value="mutl"/>
    <property type="match status" value="1"/>
</dbReference>
<dbReference type="InterPro" id="IPR038973">
    <property type="entry name" value="MutL/Mlh/Pms-like"/>
</dbReference>
<feature type="region of interest" description="Disordered" evidence="5">
    <location>
        <begin position="357"/>
        <end position="389"/>
    </location>
</feature>
<dbReference type="NCBIfam" id="NF000950">
    <property type="entry name" value="PRK00095.1-3"/>
    <property type="match status" value="1"/>
</dbReference>
<gene>
    <name evidence="4 8" type="primary">mutL</name>
    <name evidence="8" type="ORF">ACFQ4R_04335</name>
</gene>
<feature type="domain" description="DNA mismatch repair protein S5" evidence="7">
    <location>
        <begin position="209"/>
        <end position="327"/>
    </location>
</feature>
<dbReference type="InterPro" id="IPR014762">
    <property type="entry name" value="DNA_mismatch_repair_CS"/>
</dbReference>
<keyword evidence="2 4" id="KW-0227">DNA damage</keyword>
<dbReference type="CDD" id="cd16926">
    <property type="entry name" value="HATPase_MutL-MLH-PMS-like"/>
    <property type="match status" value="1"/>
</dbReference>
<keyword evidence="9" id="KW-1185">Reference proteome</keyword>
<proteinExistence type="inferred from homology"/>
<dbReference type="EMBL" id="JBHTOH010000025">
    <property type="protein sequence ID" value="MFD1410844.1"/>
    <property type="molecule type" value="Genomic_DNA"/>
</dbReference>
<dbReference type="GO" id="GO:0004519">
    <property type="term" value="F:endonuclease activity"/>
    <property type="evidence" value="ECO:0007669"/>
    <property type="project" value="UniProtKB-KW"/>
</dbReference>
<comment type="similarity">
    <text evidence="1 4">Belongs to the DNA mismatch repair MutL/HexB family.</text>
</comment>
<dbReference type="PROSITE" id="PS00058">
    <property type="entry name" value="DNA_MISMATCH_REPAIR_1"/>
    <property type="match status" value="1"/>
</dbReference>
<dbReference type="RefSeq" id="WP_125648046.1">
    <property type="nucleotide sequence ID" value="NZ_JBHTOH010000025.1"/>
</dbReference>
<dbReference type="PANTHER" id="PTHR10073">
    <property type="entry name" value="DNA MISMATCH REPAIR PROTEIN MLH, PMS, MUTL"/>
    <property type="match status" value="1"/>
</dbReference>
<dbReference type="Gene3D" id="3.30.1540.20">
    <property type="entry name" value="MutL, C-terminal domain, dimerisation subdomain"/>
    <property type="match status" value="1"/>
</dbReference>
<evidence type="ECO:0000256" key="3">
    <source>
        <dbReference type="ARBA" id="ARBA00023204"/>
    </source>
</evidence>
<dbReference type="InterPro" id="IPR036890">
    <property type="entry name" value="HATPase_C_sf"/>
</dbReference>
<dbReference type="SUPFAM" id="SSF55874">
    <property type="entry name" value="ATPase domain of HSP90 chaperone/DNA topoisomerase II/histidine kinase"/>
    <property type="match status" value="1"/>
</dbReference>
<evidence type="ECO:0000256" key="1">
    <source>
        <dbReference type="ARBA" id="ARBA00006082"/>
    </source>
</evidence>
<dbReference type="CDD" id="cd00782">
    <property type="entry name" value="MutL_Trans"/>
    <property type="match status" value="1"/>
</dbReference>
<dbReference type="Pfam" id="PF13589">
    <property type="entry name" value="HATPase_c_3"/>
    <property type="match status" value="1"/>
</dbReference>
<dbReference type="Pfam" id="PF08676">
    <property type="entry name" value="MutL_C"/>
    <property type="match status" value="1"/>
</dbReference>
<dbReference type="Gene3D" id="3.30.565.10">
    <property type="entry name" value="Histidine kinase-like ATPase, C-terminal domain"/>
    <property type="match status" value="1"/>
</dbReference>
<feature type="compositionally biased region" description="Polar residues" evidence="5">
    <location>
        <begin position="374"/>
        <end position="389"/>
    </location>
</feature>
<keyword evidence="8" id="KW-0540">Nuclease</keyword>
<dbReference type="SUPFAM" id="SSF54211">
    <property type="entry name" value="Ribosomal protein S5 domain 2-like"/>
    <property type="match status" value="1"/>
</dbReference>
<keyword evidence="8" id="KW-0255">Endonuclease</keyword>
<evidence type="ECO:0000313" key="8">
    <source>
        <dbReference type="EMBL" id="MFD1410844.1"/>
    </source>
</evidence>
<dbReference type="PANTHER" id="PTHR10073:SF12">
    <property type="entry name" value="DNA MISMATCH REPAIR PROTEIN MLH1"/>
    <property type="match status" value="1"/>
</dbReference>
<dbReference type="Gene3D" id="3.30.1370.100">
    <property type="entry name" value="MutL, C-terminal domain, regulatory subdomain"/>
    <property type="match status" value="1"/>
</dbReference>
<feature type="domain" description="MutL C-terminal dimerisation" evidence="6">
    <location>
        <begin position="509"/>
        <end position="651"/>
    </location>
</feature>
<feature type="region of interest" description="Disordered" evidence="5">
    <location>
        <begin position="459"/>
        <end position="483"/>
    </location>
</feature>
<dbReference type="InterPro" id="IPR042120">
    <property type="entry name" value="MutL_C_dimsub"/>
</dbReference>
<evidence type="ECO:0000256" key="5">
    <source>
        <dbReference type="SAM" id="MobiDB-lite"/>
    </source>
</evidence>
<comment type="function">
    <text evidence="4">This protein is involved in the repair of mismatches in DNA. It is required for dam-dependent methyl-directed DNA mismatch repair. May act as a 'molecular matchmaker', a protein that promotes the formation of a stable complex between two or more DNA-binding proteins in an ATP-dependent manner without itself being part of a final effector complex.</text>
</comment>
<dbReference type="Gene3D" id="3.30.230.10">
    <property type="match status" value="1"/>
</dbReference>
<keyword evidence="8" id="KW-0378">Hydrolase</keyword>
<sequence length="707" mass="77797">MGKIHQLSTLLSNQIAAGEVIERPASVVKELVENAVDAGATKVQVFLTDAGLKQVQVIDNGSGFAPDDLEIAFLRHTTSKINSREDLFRVHSLGFRGEALASIASVAKVQLKTSTGGVNTGREMTITADETPQIKLASHPQGTTITVDDLFYNTPARLKYLKSQTTELRHSADFMNRVVLSYPQVAFTLINNGHQLVNSAGNGNLQQAIAGMYGASVAQELLPIQNDDLDFKVNGFISRPAVTRASNNYISFLINGRYIKNYALTKALIQGYGTKLMVGRYPVAIIQLTMDPLLVDVNVHPTKKEVRLSKEPELTELVETTVRQALATKNLIPDALTNLASHQSKVDFNKLSTDLAQASQQAQSSTKTSEDTNTEQTASSEKSTATDQTVANYVKTDPEESVSTADQIAENSPELAVTAKPSELAPLNNSLTALTEAPLVENPFADPATLSAWDNWLAQDSKPRPFSQPKPQQQPVTEPTVTQKAEQTGLFSTAATPDTAPVRFPELRYLGQIHGTYLIAESDDGFYLLDQHAVQERVKYEQLRVTIGQVTPDQQNLLVPLILTYSASDYMAIQAHLSLLADVGLQLEEFGDNTFILHSHPTWFKAGQEEAMIREMIDYFLADGKISVAKFREKTAIMAACKGSIKANHHLEPAQAKQLLRDLAQTENPFNCPHGRPVLVHYSNQDLERMFKRIQDSHQSWQGESYQ</sequence>
<protein>
    <recommendedName>
        <fullName evidence="4">DNA mismatch repair protein MutL</fullName>
    </recommendedName>
</protein>
<dbReference type="InterPro" id="IPR020568">
    <property type="entry name" value="Ribosomal_Su5_D2-typ_SF"/>
</dbReference>
<dbReference type="HAMAP" id="MF_00149">
    <property type="entry name" value="DNA_mis_repair"/>
    <property type="match status" value="1"/>
</dbReference>
<organism evidence="8 9">
    <name type="scientific">Lapidilactobacillus gannanensis</name>
    <dbReference type="NCBI Taxonomy" id="2486002"/>
    <lineage>
        <taxon>Bacteria</taxon>
        <taxon>Bacillati</taxon>
        <taxon>Bacillota</taxon>
        <taxon>Bacilli</taxon>
        <taxon>Lactobacillales</taxon>
        <taxon>Lactobacillaceae</taxon>
        <taxon>Lapidilactobacillus</taxon>
    </lineage>
</organism>
<dbReference type="InterPro" id="IPR020667">
    <property type="entry name" value="DNA_mismatch_repair_MutL"/>
</dbReference>
<dbReference type="Pfam" id="PF01119">
    <property type="entry name" value="DNA_mis_repair"/>
    <property type="match status" value="1"/>
</dbReference>
<dbReference type="InterPro" id="IPR002099">
    <property type="entry name" value="MutL/Mlh/PMS"/>
</dbReference>
<dbReference type="InterPro" id="IPR014721">
    <property type="entry name" value="Ribsml_uS5_D2-typ_fold_subgr"/>
</dbReference>
<dbReference type="InterPro" id="IPR013507">
    <property type="entry name" value="DNA_mismatch_S5_2-like"/>
</dbReference>
<keyword evidence="3 4" id="KW-0234">DNA repair</keyword>